<keyword evidence="6" id="KW-0067">ATP-binding</keyword>
<evidence type="ECO:0000256" key="3">
    <source>
        <dbReference type="ARBA" id="ARBA00022741"/>
    </source>
</evidence>
<keyword evidence="10" id="KW-1185">Reference proteome</keyword>
<evidence type="ECO:0000256" key="1">
    <source>
        <dbReference type="ARBA" id="ARBA00012552"/>
    </source>
</evidence>
<dbReference type="InterPro" id="IPR011545">
    <property type="entry name" value="DEAD/DEAH_box_helicase_dom"/>
</dbReference>
<dbReference type="PANTHER" id="PTHR22655">
    <property type="entry name" value="ATP-DEPENDENT RNA HELICASE TDRD12-RELATED"/>
    <property type="match status" value="1"/>
</dbReference>
<dbReference type="PANTHER" id="PTHR22655:SF2">
    <property type="entry name" value="ATP-DEPENDENT RNA HELICASE TDRD12-RELATED"/>
    <property type="match status" value="1"/>
</dbReference>
<evidence type="ECO:0000256" key="2">
    <source>
        <dbReference type="ARBA" id="ARBA00022737"/>
    </source>
</evidence>
<dbReference type="Proteomes" id="UP001107558">
    <property type="component" value="Chromosome 2"/>
</dbReference>
<dbReference type="Gene3D" id="3.40.50.300">
    <property type="entry name" value="P-loop containing nucleotide triphosphate hydrolases"/>
    <property type="match status" value="1"/>
</dbReference>
<dbReference type="EC" id="3.6.4.13" evidence="1"/>
<evidence type="ECO:0000256" key="7">
    <source>
        <dbReference type="ARBA" id="ARBA00047984"/>
    </source>
</evidence>
<evidence type="ECO:0000256" key="4">
    <source>
        <dbReference type="ARBA" id="ARBA00022801"/>
    </source>
</evidence>
<dbReference type="InterPro" id="IPR014001">
    <property type="entry name" value="Helicase_ATP-bd"/>
</dbReference>
<dbReference type="PROSITE" id="PS51192">
    <property type="entry name" value="HELICASE_ATP_BIND_1"/>
    <property type="match status" value="1"/>
</dbReference>
<proteinExistence type="predicted"/>
<keyword evidence="2" id="KW-0677">Repeat</keyword>
<keyword evidence="4" id="KW-0378">Hydrolase</keyword>
<protein>
    <recommendedName>
        <fullName evidence="1">RNA helicase</fullName>
        <ecNumber evidence="1">3.6.4.13</ecNumber>
    </recommendedName>
</protein>
<dbReference type="SUPFAM" id="SSF52540">
    <property type="entry name" value="P-loop containing nucleoside triphosphate hydrolases"/>
    <property type="match status" value="1"/>
</dbReference>
<dbReference type="OrthoDB" id="249932at2759"/>
<reference evidence="9" key="1">
    <citation type="submission" date="2021-03" db="EMBL/GenBank/DDBJ databases">
        <title>Chromosome level genome of the anhydrobiotic midge Polypedilum vanderplanki.</title>
        <authorList>
            <person name="Yoshida Y."/>
            <person name="Kikawada T."/>
            <person name="Gusev O."/>
        </authorList>
    </citation>
    <scope>NUCLEOTIDE SEQUENCE</scope>
    <source>
        <strain evidence="9">NIAS01</strain>
        <tissue evidence="9">Whole body or cell culture</tissue>
    </source>
</reference>
<dbReference type="InterPro" id="IPR027417">
    <property type="entry name" value="P-loop_NTPase"/>
</dbReference>
<organism evidence="9 10">
    <name type="scientific">Polypedilum vanderplanki</name>
    <name type="common">Sleeping chironomid midge</name>
    <dbReference type="NCBI Taxonomy" id="319348"/>
    <lineage>
        <taxon>Eukaryota</taxon>
        <taxon>Metazoa</taxon>
        <taxon>Ecdysozoa</taxon>
        <taxon>Arthropoda</taxon>
        <taxon>Hexapoda</taxon>
        <taxon>Insecta</taxon>
        <taxon>Pterygota</taxon>
        <taxon>Neoptera</taxon>
        <taxon>Endopterygota</taxon>
        <taxon>Diptera</taxon>
        <taxon>Nematocera</taxon>
        <taxon>Chironomoidea</taxon>
        <taxon>Chironomidae</taxon>
        <taxon>Chironominae</taxon>
        <taxon>Polypedilum</taxon>
        <taxon>Polypedilum</taxon>
    </lineage>
</organism>
<dbReference type="GO" id="GO:0003676">
    <property type="term" value="F:nucleic acid binding"/>
    <property type="evidence" value="ECO:0007669"/>
    <property type="project" value="InterPro"/>
</dbReference>
<accession>A0A9J6CAE2</accession>
<dbReference type="AlphaFoldDB" id="A0A9J6CAE2"/>
<dbReference type="GO" id="GO:0003724">
    <property type="term" value="F:RNA helicase activity"/>
    <property type="evidence" value="ECO:0007669"/>
    <property type="project" value="UniProtKB-EC"/>
</dbReference>
<evidence type="ECO:0000256" key="6">
    <source>
        <dbReference type="ARBA" id="ARBA00022840"/>
    </source>
</evidence>
<dbReference type="GO" id="GO:0005524">
    <property type="term" value="F:ATP binding"/>
    <property type="evidence" value="ECO:0007669"/>
    <property type="project" value="UniProtKB-KW"/>
</dbReference>
<dbReference type="Pfam" id="PF00270">
    <property type="entry name" value="DEAD"/>
    <property type="match status" value="1"/>
</dbReference>
<name>A0A9J6CAE2_POLVA</name>
<feature type="domain" description="Helicase ATP-binding" evidence="8">
    <location>
        <begin position="57"/>
        <end position="246"/>
    </location>
</feature>
<dbReference type="EMBL" id="JADBJN010000002">
    <property type="protein sequence ID" value="KAG5678959.1"/>
    <property type="molecule type" value="Genomic_DNA"/>
</dbReference>
<dbReference type="Gene3D" id="2.60.40.790">
    <property type="match status" value="1"/>
</dbReference>
<dbReference type="GO" id="GO:0016787">
    <property type="term" value="F:hydrolase activity"/>
    <property type="evidence" value="ECO:0007669"/>
    <property type="project" value="UniProtKB-KW"/>
</dbReference>
<dbReference type="SUPFAM" id="SSF49764">
    <property type="entry name" value="HSP20-like chaperones"/>
    <property type="match status" value="1"/>
</dbReference>
<evidence type="ECO:0000259" key="8">
    <source>
        <dbReference type="PROSITE" id="PS51192"/>
    </source>
</evidence>
<sequence>MDNSKQINSTIENKSVFCYGFMGDPIKNAENLKFSENVRLSFLKKYKLTSAIQSYSWNIILERKSLLMIGPRGCGKTIGFLPCLLSLLEMDKEFITKRAMIGGPFAILFCNSPNEVTKIKDLICNKFAKITNLKIKTTTGSWESEKKKIAFAKGCDLLITTISSFNQLLDVEDTMIFDHDKIKYMVFDNFSDMYEESDKQVARIFKQFITCEPAENSKVQLIITSSKWLEKLRSLFIFSHIKIMLINSFIETAIMARSYFIVYIMNEDDKNMKLLEILNKQNWLYYKTIMIFKDLREMEEFKEFAKHEDPKICIEFITIRDNENFCATKDLCRIWEYEPNGKMSILLMTDEVYQEQFENLDFIHTIIHYSLTSTWTDFDFRFAASTSHFKRYITKREIPNSLDAPRSIIFLNDDDIQKYPRLYEFLTDRRLFHELFDDVKEKVTMTEVKFTENSTANITLSITPIQQLDTVNFPKPFISDSQNINLSDKNIPNEEINEAKKENEIIENNVVINYSPFYIEWSQDESHIKLKMQPIDVIADYAFCVSRRSFDITLKYAEDYAMKSFDFFARVDPKFTKHELKNNVLLIILTKAFPSIWFKLTKLNDKMYFIKPSETEQLREINSVQTKSAMQAPFSELSRISFSKLKPACYLSSSEESDY</sequence>
<evidence type="ECO:0000313" key="10">
    <source>
        <dbReference type="Proteomes" id="UP001107558"/>
    </source>
</evidence>
<keyword evidence="3" id="KW-0547">Nucleotide-binding</keyword>
<dbReference type="InterPro" id="IPR008978">
    <property type="entry name" value="HSP20-like_chaperone"/>
</dbReference>
<keyword evidence="5" id="KW-0347">Helicase</keyword>
<evidence type="ECO:0000313" key="9">
    <source>
        <dbReference type="EMBL" id="KAG5678959.1"/>
    </source>
</evidence>
<evidence type="ECO:0000256" key="5">
    <source>
        <dbReference type="ARBA" id="ARBA00022806"/>
    </source>
</evidence>
<comment type="caution">
    <text evidence="9">The sequence shown here is derived from an EMBL/GenBank/DDBJ whole genome shotgun (WGS) entry which is preliminary data.</text>
</comment>
<dbReference type="GO" id="GO:0042078">
    <property type="term" value="P:germ-line stem cell division"/>
    <property type="evidence" value="ECO:0007669"/>
    <property type="project" value="TreeGrafter"/>
</dbReference>
<comment type="catalytic activity">
    <reaction evidence="7">
        <text>ATP + H2O = ADP + phosphate + H(+)</text>
        <dbReference type="Rhea" id="RHEA:13065"/>
        <dbReference type="ChEBI" id="CHEBI:15377"/>
        <dbReference type="ChEBI" id="CHEBI:15378"/>
        <dbReference type="ChEBI" id="CHEBI:30616"/>
        <dbReference type="ChEBI" id="CHEBI:43474"/>
        <dbReference type="ChEBI" id="CHEBI:456216"/>
        <dbReference type="EC" id="3.6.4.13"/>
    </reaction>
</comment>
<gene>
    <name evidence="9" type="ORF">PVAND_008576</name>
</gene>